<evidence type="ECO:0000259" key="2">
    <source>
        <dbReference type="Pfam" id="PF13488"/>
    </source>
</evidence>
<organism evidence="3 4">
    <name type="scientific">Candidatus Bacteroides avicola</name>
    <dbReference type="NCBI Taxonomy" id="2838468"/>
    <lineage>
        <taxon>Bacteria</taxon>
        <taxon>Pseudomonadati</taxon>
        <taxon>Bacteroidota</taxon>
        <taxon>Bacteroidia</taxon>
        <taxon>Bacteroidales</taxon>
        <taxon>Bacteroidaceae</taxon>
        <taxon>Bacteroides</taxon>
    </lineage>
</organism>
<evidence type="ECO:0000313" key="3">
    <source>
        <dbReference type="EMBL" id="HJA86752.1"/>
    </source>
</evidence>
<sequence length="229" mass="24322">MKRIRTISTALAIVLLCSGCYTSRTASRGDPGATLAGAAIGGNVGSLVGGLIGDSRHGWHGGYRGSAIGAIVGTIAGAAIGNAASRPRTDPEDAYVIERTAPVQTERRHRTANGMYNLKIRNIRFIDDNRDHAISSGESSKVVFEIINEGNRPVFNVVPVVEELTGMKRIYISPSVMVESIAPHNGVKYTATVSAGKRIKTGEIVLRVAVADGMGEQYDGQEFSLPTLR</sequence>
<dbReference type="InterPro" id="IPR039567">
    <property type="entry name" value="Gly-zipper"/>
</dbReference>
<reference evidence="3" key="2">
    <citation type="submission" date="2021-04" db="EMBL/GenBank/DDBJ databases">
        <authorList>
            <person name="Gilroy R."/>
        </authorList>
    </citation>
    <scope>NUCLEOTIDE SEQUENCE</scope>
    <source>
        <strain evidence="3">ChiHjej12B11-9795</strain>
    </source>
</reference>
<evidence type="ECO:0000313" key="4">
    <source>
        <dbReference type="Proteomes" id="UP000823862"/>
    </source>
</evidence>
<name>A0A9D2HZJ1_9BACE</name>
<protein>
    <submittedName>
        <fullName evidence="3">Glycine zipper family protein</fullName>
    </submittedName>
</protein>
<reference evidence="3" key="1">
    <citation type="journal article" date="2021" name="PeerJ">
        <title>Extensive microbial diversity within the chicken gut microbiome revealed by metagenomics and culture.</title>
        <authorList>
            <person name="Gilroy R."/>
            <person name="Ravi A."/>
            <person name="Getino M."/>
            <person name="Pursley I."/>
            <person name="Horton D.L."/>
            <person name="Alikhan N.F."/>
            <person name="Baker D."/>
            <person name="Gharbi K."/>
            <person name="Hall N."/>
            <person name="Watson M."/>
            <person name="Adriaenssens E.M."/>
            <person name="Foster-Nyarko E."/>
            <person name="Jarju S."/>
            <person name="Secka A."/>
            <person name="Antonio M."/>
            <person name="Oren A."/>
            <person name="Chaudhuri R.R."/>
            <person name="La Ragione R."/>
            <person name="Hildebrand F."/>
            <person name="Pallen M.J."/>
        </authorList>
    </citation>
    <scope>NUCLEOTIDE SEQUENCE</scope>
    <source>
        <strain evidence="3">ChiHjej12B11-9795</strain>
    </source>
</reference>
<evidence type="ECO:0000256" key="1">
    <source>
        <dbReference type="SAM" id="SignalP"/>
    </source>
</evidence>
<feature type="domain" description="Glycine zipper" evidence="2">
    <location>
        <begin position="40"/>
        <end position="86"/>
    </location>
</feature>
<keyword evidence="1" id="KW-0732">Signal</keyword>
<feature type="chain" id="PRO_5039675701" evidence="1">
    <location>
        <begin position="27"/>
        <end position="229"/>
    </location>
</feature>
<comment type="caution">
    <text evidence="3">The sequence shown here is derived from an EMBL/GenBank/DDBJ whole genome shotgun (WGS) entry which is preliminary data.</text>
</comment>
<dbReference type="EMBL" id="DWZI01000059">
    <property type="protein sequence ID" value="HJA86752.1"/>
    <property type="molecule type" value="Genomic_DNA"/>
</dbReference>
<dbReference type="Proteomes" id="UP000823862">
    <property type="component" value="Unassembled WGS sequence"/>
</dbReference>
<proteinExistence type="predicted"/>
<gene>
    <name evidence="3" type="ORF">H9950_11315</name>
</gene>
<dbReference type="AlphaFoldDB" id="A0A9D2HZJ1"/>
<dbReference type="Pfam" id="PF13488">
    <property type="entry name" value="Gly-zipper_Omp"/>
    <property type="match status" value="1"/>
</dbReference>
<feature type="signal peptide" evidence="1">
    <location>
        <begin position="1"/>
        <end position="26"/>
    </location>
</feature>
<accession>A0A9D2HZJ1</accession>